<dbReference type="EMBL" id="FORR01000001">
    <property type="protein sequence ID" value="SFI61816.1"/>
    <property type="molecule type" value="Genomic_DNA"/>
</dbReference>
<dbReference type="InterPro" id="IPR024998">
    <property type="entry name" value="DUF3906"/>
</dbReference>
<evidence type="ECO:0000313" key="2">
    <source>
        <dbReference type="Proteomes" id="UP000199545"/>
    </source>
</evidence>
<dbReference type="Pfam" id="PF13046">
    <property type="entry name" value="DUF3906"/>
    <property type="match status" value="1"/>
</dbReference>
<accession>A0A1I3JNS4</accession>
<name>A0A1I3JNS4_9BACL</name>
<sequence>MSKQEELFLYRVQVKEETKGTMYIVVLAPSDEKAFAFAEQELERHMIVTPKVKEWLLLEKRRVHSGSGYVIDPTETE</sequence>
<evidence type="ECO:0000313" key="1">
    <source>
        <dbReference type="EMBL" id="SFI61816.1"/>
    </source>
</evidence>
<reference evidence="1 2" key="1">
    <citation type="submission" date="2016-10" db="EMBL/GenBank/DDBJ databases">
        <authorList>
            <person name="de Groot N.N."/>
        </authorList>
    </citation>
    <scope>NUCLEOTIDE SEQUENCE [LARGE SCALE GENOMIC DNA]</scope>
    <source>
        <strain evidence="1 2">DSM 44778</strain>
    </source>
</reference>
<keyword evidence="2" id="KW-1185">Reference proteome</keyword>
<dbReference type="OrthoDB" id="2990550at2"/>
<gene>
    <name evidence="1" type="ORF">SAMN05421852_101144</name>
</gene>
<organism evidence="1 2">
    <name type="scientific">Thermoflavimicrobium dichotomicum</name>
    <dbReference type="NCBI Taxonomy" id="46223"/>
    <lineage>
        <taxon>Bacteria</taxon>
        <taxon>Bacillati</taxon>
        <taxon>Bacillota</taxon>
        <taxon>Bacilli</taxon>
        <taxon>Bacillales</taxon>
        <taxon>Thermoactinomycetaceae</taxon>
        <taxon>Thermoflavimicrobium</taxon>
    </lineage>
</organism>
<dbReference type="STRING" id="46223.SAMN05421852_101144"/>
<protein>
    <recommendedName>
        <fullName evidence="3">DUF3906 family protein</fullName>
    </recommendedName>
</protein>
<dbReference type="Proteomes" id="UP000199545">
    <property type="component" value="Unassembled WGS sequence"/>
</dbReference>
<dbReference type="RefSeq" id="WP_093227102.1">
    <property type="nucleotide sequence ID" value="NZ_FORR01000001.1"/>
</dbReference>
<dbReference type="AlphaFoldDB" id="A0A1I3JNS4"/>
<evidence type="ECO:0008006" key="3">
    <source>
        <dbReference type="Google" id="ProtNLM"/>
    </source>
</evidence>
<proteinExistence type="predicted"/>